<dbReference type="GO" id="GO:0004499">
    <property type="term" value="F:N,N-dimethylaniline monooxygenase activity"/>
    <property type="evidence" value="ECO:0007669"/>
    <property type="project" value="InterPro"/>
</dbReference>
<dbReference type="STRING" id="413882.AAW51_2435"/>
<dbReference type="RefSeq" id="WP_083438243.1">
    <property type="nucleotide sequence ID" value="NZ_CP011371.1"/>
</dbReference>
<dbReference type="InterPro" id="IPR036188">
    <property type="entry name" value="FAD/NAD-bd_sf"/>
</dbReference>
<evidence type="ECO:0000256" key="2">
    <source>
        <dbReference type="ARBA" id="ARBA00010139"/>
    </source>
</evidence>
<keyword evidence="3" id="KW-0285">Flavoprotein</keyword>
<dbReference type="PRINTS" id="PR00411">
    <property type="entry name" value="PNDRDTASEI"/>
</dbReference>
<dbReference type="PANTHER" id="PTHR43872:SF1">
    <property type="entry name" value="MONOOXYGENASE, PUTATIVE (AFU_ORTHOLOGUE AFUA_8G02570)-RELATED"/>
    <property type="match status" value="1"/>
</dbReference>
<evidence type="ECO:0000256" key="4">
    <source>
        <dbReference type="ARBA" id="ARBA00022827"/>
    </source>
</evidence>
<keyword evidence="5" id="KW-0521">NADP</keyword>
<dbReference type="OrthoDB" id="9766402at2"/>
<comment type="cofactor">
    <cofactor evidence="1">
        <name>FAD</name>
        <dbReference type="ChEBI" id="CHEBI:57692"/>
    </cofactor>
</comment>
<dbReference type="InterPro" id="IPR020946">
    <property type="entry name" value="Flavin_mOase-like"/>
</dbReference>
<evidence type="ECO:0000256" key="7">
    <source>
        <dbReference type="ARBA" id="ARBA00023033"/>
    </source>
</evidence>
<dbReference type="Proteomes" id="UP000035352">
    <property type="component" value="Chromosome"/>
</dbReference>
<dbReference type="AlphaFoldDB" id="A0A0G3BP34"/>
<protein>
    <submittedName>
        <fullName evidence="8">FAD-containing monooxygenase EthA</fullName>
    </submittedName>
</protein>
<dbReference type="Pfam" id="PF00743">
    <property type="entry name" value="FMO-like"/>
    <property type="match status" value="1"/>
</dbReference>
<dbReference type="Pfam" id="PF13450">
    <property type="entry name" value="NAD_binding_8"/>
    <property type="match status" value="1"/>
</dbReference>
<dbReference type="PATRIC" id="fig|413882.6.peg.2547"/>
<dbReference type="FunFam" id="3.50.50.60:FF:000228">
    <property type="entry name" value="FAD-containing monooxygenase EthA"/>
    <property type="match status" value="1"/>
</dbReference>
<organism evidence="8 9">
    <name type="scientific">Caldimonas brevitalea</name>
    <dbReference type="NCBI Taxonomy" id="413882"/>
    <lineage>
        <taxon>Bacteria</taxon>
        <taxon>Pseudomonadati</taxon>
        <taxon>Pseudomonadota</taxon>
        <taxon>Betaproteobacteria</taxon>
        <taxon>Burkholderiales</taxon>
        <taxon>Sphaerotilaceae</taxon>
        <taxon>Caldimonas</taxon>
    </lineage>
</organism>
<evidence type="ECO:0000256" key="1">
    <source>
        <dbReference type="ARBA" id="ARBA00001974"/>
    </source>
</evidence>
<keyword evidence="6" id="KW-0560">Oxidoreductase</keyword>
<dbReference type="SUPFAM" id="SSF51905">
    <property type="entry name" value="FAD/NAD(P)-binding domain"/>
    <property type="match status" value="1"/>
</dbReference>
<evidence type="ECO:0000313" key="8">
    <source>
        <dbReference type="EMBL" id="AKJ29126.1"/>
    </source>
</evidence>
<gene>
    <name evidence="8" type="ORF">AAW51_2435</name>
</gene>
<keyword evidence="9" id="KW-1185">Reference proteome</keyword>
<sequence length="532" mass="59499">MASWQACAAAFGVRRRVKPALGDLSEAGPTPADASSRHVDVLIVGAGLSGIGAAVHLQTRCPSKRYAVLEARGALGGTWDLFRYPGIRSDSDMYTLGYAFKPWANPKAIADGPSIRRYVEETAAEHGIDQHIRYHHRVVRAEWSSQDACWRVDVDVGHGEQRERHRYTCRFLSICSGYYSYREGHRPEFPGEARFQGTIVHPQFWPEQLDHAGKRVVVIGSGATAVTLVPEMAKTAAHVTMLQRSPTYVFALPSRDAIAETLKRWLPPLLAYRLVRTKNVLLGVVLYRLARQRPRQAKDFLVRKAREQLGPRADDHAPHFTPRYNPWDQRLCAVPDGDMFDAIKTGRASVVTDQIDTFTERGIRLKSGQELEADIIVTATGLKLNVLGDVEFHVDGRRCDFSKTLAYKAMMFSGVPNLAYTFGYTNASWTLKADLTARYVCRLLQHMDRHGYVSAVPTPDASVEPRPFLDFTSGYVVRAVDLLPKQGSKKPWRLYQNYVLDLLTLRFGRIDDGSMRFSQAAVAHSEARAGAA</sequence>
<comment type="similarity">
    <text evidence="2">Belongs to the FAD-binding monooxygenase family.</text>
</comment>
<reference evidence="8 9" key="1">
    <citation type="submission" date="2015-05" db="EMBL/GenBank/DDBJ databases">
        <authorList>
            <person name="Tang B."/>
            <person name="Yu Y."/>
        </authorList>
    </citation>
    <scope>NUCLEOTIDE SEQUENCE [LARGE SCALE GENOMIC DNA]</scope>
    <source>
        <strain evidence="8 9">DSM 7029</strain>
    </source>
</reference>
<proteinExistence type="inferred from homology"/>
<evidence type="ECO:0000256" key="5">
    <source>
        <dbReference type="ARBA" id="ARBA00022857"/>
    </source>
</evidence>
<dbReference type="Gene3D" id="3.50.50.60">
    <property type="entry name" value="FAD/NAD(P)-binding domain"/>
    <property type="match status" value="3"/>
</dbReference>
<accession>A0A0G3BP34</accession>
<dbReference type="KEGG" id="pbh:AAW51_2435"/>
<dbReference type="GO" id="GO:0050660">
    <property type="term" value="F:flavin adenine dinucleotide binding"/>
    <property type="evidence" value="ECO:0007669"/>
    <property type="project" value="InterPro"/>
</dbReference>
<evidence type="ECO:0000256" key="3">
    <source>
        <dbReference type="ARBA" id="ARBA00022630"/>
    </source>
</evidence>
<dbReference type="EMBL" id="CP011371">
    <property type="protein sequence ID" value="AKJ29126.1"/>
    <property type="molecule type" value="Genomic_DNA"/>
</dbReference>
<name>A0A0G3BP34_9BURK</name>
<evidence type="ECO:0000256" key="6">
    <source>
        <dbReference type="ARBA" id="ARBA00023002"/>
    </source>
</evidence>
<keyword evidence="4" id="KW-0274">FAD</keyword>
<keyword evidence="7 8" id="KW-0503">Monooxygenase</keyword>
<evidence type="ECO:0000313" key="9">
    <source>
        <dbReference type="Proteomes" id="UP000035352"/>
    </source>
</evidence>
<dbReference type="GO" id="GO:0050661">
    <property type="term" value="F:NADP binding"/>
    <property type="evidence" value="ECO:0007669"/>
    <property type="project" value="InterPro"/>
</dbReference>
<dbReference type="PANTHER" id="PTHR43872">
    <property type="entry name" value="MONOOXYGENASE, PUTATIVE (AFU_ORTHOLOGUE AFUA_8G02570)-RELATED"/>
    <property type="match status" value="1"/>
</dbReference>
<dbReference type="InterPro" id="IPR051820">
    <property type="entry name" value="FAD-binding_MO"/>
</dbReference>